<feature type="compositionally biased region" description="Acidic residues" evidence="1">
    <location>
        <begin position="92"/>
        <end position="102"/>
    </location>
</feature>
<name>A0A9P0LCA1_ACAOB</name>
<feature type="region of interest" description="Disordered" evidence="1">
    <location>
        <begin position="74"/>
        <end position="102"/>
    </location>
</feature>
<dbReference type="Proteomes" id="UP001152888">
    <property type="component" value="Unassembled WGS sequence"/>
</dbReference>
<accession>A0A9P0LCA1</accession>
<gene>
    <name evidence="2" type="ORF">ACAOBT_LOCUS22621</name>
</gene>
<dbReference type="EMBL" id="CAKOFQ010007229">
    <property type="protein sequence ID" value="CAH1995464.1"/>
    <property type="molecule type" value="Genomic_DNA"/>
</dbReference>
<protein>
    <submittedName>
        <fullName evidence="2">Uncharacterized protein</fullName>
    </submittedName>
</protein>
<proteinExistence type="predicted"/>
<dbReference type="AlphaFoldDB" id="A0A9P0LCA1"/>
<evidence type="ECO:0000256" key="1">
    <source>
        <dbReference type="SAM" id="MobiDB-lite"/>
    </source>
</evidence>
<sequence>NKSSSSNIQNSFIKYLTDKRQEATQIKTRGKKKKITVPAGQSIAHSEISFKDLTEASTSVPYKDVEPEIIEDVSEEDIGLDHQLPLSRNSSDDEINELQEME</sequence>
<evidence type="ECO:0000313" key="3">
    <source>
        <dbReference type="Proteomes" id="UP001152888"/>
    </source>
</evidence>
<evidence type="ECO:0000313" key="2">
    <source>
        <dbReference type="EMBL" id="CAH1995464.1"/>
    </source>
</evidence>
<feature type="non-terminal residue" evidence="2">
    <location>
        <position position="1"/>
    </location>
</feature>
<organism evidence="2 3">
    <name type="scientific">Acanthoscelides obtectus</name>
    <name type="common">Bean weevil</name>
    <name type="synonym">Bruchus obtectus</name>
    <dbReference type="NCBI Taxonomy" id="200917"/>
    <lineage>
        <taxon>Eukaryota</taxon>
        <taxon>Metazoa</taxon>
        <taxon>Ecdysozoa</taxon>
        <taxon>Arthropoda</taxon>
        <taxon>Hexapoda</taxon>
        <taxon>Insecta</taxon>
        <taxon>Pterygota</taxon>
        <taxon>Neoptera</taxon>
        <taxon>Endopterygota</taxon>
        <taxon>Coleoptera</taxon>
        <taxon>Polyphaga</taxon>
        <taxon>Cucujiformia</taxon>
        <taxon>Chrysomeloidea</taxon>
        <taxon>Chrysomelidae</taxon>
        <taxon>Bruchinae</taxon>
        <taxon>Bruchini</taxon>
        <taxon>Acanthoscelides</taxon>
    </lineage>
</organism>
<keyword evidence="3" id="KW-1185">Reference proteome</keyword>
<comment type="caution">
    <text evidence="2">The sequence shown here is derived from an EMBL/GenBank/DDBJ whole genome shotgun (WGS) entry which is preliminary data.</text>
</comment>
<reference evidence="2" key="1">
    <citation type="submission" date="2022-03" db="EMBL/GenBank/DDBJ databases">
        <authorList>
            <person name="Sayadi A."/>
        </authorList>
    </citation>
    <scope>NUCLEOTIDE SEQUENCE</scope>
</reference>